<protein>
    <recommendedName>
        <fullName evidence="2">Outer membrane protein beta-barrel domain-containing protein</fullName>
    </recommendedName>
</protein>
<dbReference type="AlphaFoldDB" id="A0A383AHD3"/>
<proteinExistence type="predicted"/>
<evidence type="ECO:0000313" key="1">
    <source>
        <dbReference type="EMBL" id="SVE06508.1"/>
    </source>
</evidence>
<dbReference type="InterPro" id="IPR011250">
    <property type="entry name" value="OMP/PagP_B-barrel"/>
</dbReference>
<organism evidence="1">
    <name type="scientific">marine metagenome</name>
    <dbReference type="NCBI Taxonomy" id="408172"/>
    <lineage>
        <taxon>unclassified sequences</taxon>
        <taxon>metagenomes</taxon>
        <taxon>ecological metagenomes</taxon>
    </lineage>
</organism>
<name>A0A383AHD3_9ZZZZ</name>
<dbReference type="SUPFAM" id="SSF56925">
    <property type="entry name" value="OMPA-like"/>
    <property type="match status" value="1"/>
</dbReference>
<gene>
    <name evidence="1" type="ORF">METZ01_LOCUS459362</name>
</gene>
<reference evidence="1" key="1">
    <citation type="submission" date="2018-05" db="EMBL/GenBank/DDBJ databases">
        <authorList>
            <person name="Lanie J.A."/>
            <person name="Ng W.-L."/>
            <person name="Kazmierczak K.M."/>
            <person name="Andrzejewski T.M."/>
            <person name="Davidsen T.M."/>
            <person name="Wayne K.J."/>
            <person name="Tettelin H."/>
            <person name="Glass J.I."/>
            <person name="Rusch D."/>
            <person name="Podicherti R."/>
            <person name="Tsui H.-C.T."/>
            <person name="Winkler M.E."/>
        </authorList>
    </citation>
    <scope>NUCLEOTIDE SEQUENCE</scope>
</reference>
<feature type="non-terminal residue" evidence="1">
    <location>
        <position position="1"/>
    </location>
</feature>
<dbReference type="Gene3D" id="2.40.160.20">
    <property type="match status" value="1"/>
</dbReference>
<evidence type="ECO:0008006" key="2">
    <source>
        <dbReference type="Google" id="ProtNLM"/>
    </source>
</evidence>
<dbReference type="EMBL" id="UINC01191730">
    <property type="protein sequence ID" value="SVE06508.1"/>
    <property type="molecule type" value="Genomic_DNA"/>
</dbReference>
<sequence length="63" mass="6873">DSSTCGPEAAVCGYDDTIIAGLAGLGFDYYLGLQSMVRVEYTYFGGKDDFSAHIVNLGFRYNF</sequence>
<accession>A0A383AHD3</accession>